<organism evidence="3 4">
    <name type="scientific">Haliangium ochraceum (strain DSM 14365 / JCM 11303 / SMP-2)</name>
    <dbReference type="NCBI Taxonomy" id="502025"/>
    <lineage>
        <taxon>Bacteria</taxon>
        <taxon>Pseudomonadati</taxon>
        <taxon>Myxococcota</taxon>
        <taxon>Polyangia</taxon>
        <taxon>Haliangiales</taxon>
        <taxon>Kofleriaceae</taxon>
        <taxon>Haliangium</taxon>
    </lineage>
</organism>
<name>D0LQC8_HALO1</name>
<reference evidence="3 4" key="1">
    <citation type="journal article" date="2010" name="Stand. Genomic Sci.">
        <title>Complete genome sequence of Haliangium ochraceum type strain (SMP-2).</title>
        <authorList>
            <consortium name="US DOE Joint Genome Institute (JGI-PGF)"/>
            <person name="Ivanova N."/>
            <person name="Daum C."/>
            <person name="Lang E."/>
            <person name="Abt B."/>
            <person name="Kopitz M."/>
            <person name="Saunders E."/>
            <person name="Lapidus A."/>
            <person name="Lucas S."/>
            <person name="Glavina Del Rio T."/>
            <person name="Nolan M."/>
            <person name="Tice H."/>
            <person name="Copeland A."/>
            <person name="Cheng J.F."/>
            <person name="Chen F."/>
            <person name="Bruce D."/>
            <person name="Goodwin L."/>
            <person name="Pitluck S."/>
            <person name="Mavromatis K."/>
            <person name="Pati A."/>
            <person name="Mikhailova N."/>
            <person name="Chen A."/>
            <person name="Palaniappan K."/>
            <person name="Land M."/>
            <person name="Hauser L."/>
            <person name="Chang Y.J."/>
            <person name="Jeffries C.D."/>
            <person name="Detter J.C."/>
            <person name="Brettin T."/>
            <person name="Rohde M."/>
            <person name="Goker M."/>
            <person name="Bristow J."/>
            <person name="Markowitz V."/>
            <person name="Eisen J.A."/>
            <person name="Hugenholtz P."/>
            <person name="Kyrpides N.C."/>
            <person name="Klenk H.P."/>
        </authorList>
    </citation>
    <scope>NUCLEOTIDE SEQUENCE [LARGE SCALE GENOMIC DNA]</scope>
    <source>
        <strain evidence="4">DSM 14365 / CIP 107738 / JCM 11303 / AJ 13395 / SMP-2</strain>
    </source>
</reference>
<protein>
    <submittedName>
        <fullName evidence="3">Uncharacterized protein</fullName>
    </submittedName>
</protein>
<evidence type="ECO:0000313" key="3">
    <source>
        <dbReference type="EMBL" id="ACY18937.1"/>
    </source>
</evidence>
<keyword evidence="1" id="KW-0812">Transmembrane</keyword>
<accession>D0LQC8</accession>
<dbReference type="AlphaFoldDB" id="D0LQC8"/>
<dbReference type="eggNOG" id="ENOG5030SR9">
    <property type="taxonomic scope" value="Bacteria"/>
</dbReference>
<dbReference type="RefSeq" id="WP_012831529.1">
    <property type="nucleotide sequence ID" value="NC_013440.1"/>
</dbReference>
<keyword evidence="4" id="KW-1185">Reference proteome</keyword>
<dbReference type="EMBL" id="CP001804">
    <property type="protein sequence ID" value="ACY18937.1"/>
    <property type="molecule type" value="Genomic_DNA"/>
</dbReference>
<dbReference type="HOGENOM" id="CLU_796378_0_0_7"/>
<evidence type="ECO:0000256" key="2">
    <source>
        <dbReference type="SAM" id="SignalP"/>
    </source>
</evidence>
<feature type="transmembrane region" description="Helical" evidence="1">
    <location>
        <begin position="293"/>
        <end position="315"/>
    </location>
</feature>
<dbReference type="STRING" id="502025.Hoch_6468"/>
<proteinExistence type="predicted"/>
<keyword evidence="1" id="KW-1133">Transmembrane helix</keyword>
<dbReference type="KEGG" id="hoh:Hoch_6468"/>
<dbReference type="Gene3D" id="1.25.40.10">
    <property type="entry name" value="Tetratricopeptide repeat domain"/>
    <property type="match status" value="1"/>
</dbReference>
<dbReference type="InterPro" id="IPR011990">
    <property type="entry name" value="TPR-like_helical_dom_sf"/>
</dbReference>
<feature type="signal peptide" evidence="2">
    <location>
        <begin position="1"/>
        <end position="27"/>
    </location>
</feature>
<gene>
    <name evidence="3" type="ordered locus">Hoch_6468</name>
</gene>
<dbReference type="Proteomes" id="UP000001880">
    <property type="component" value="Chromosome"/>
</dbReference>
<sequence length="348" mass="36911">MTQRVRAAVVAALSGCLLALVPASAAAEESPHLAEAREAMDSLEYERALKLLEKALASGDNDPAATREIHRALGEVQASLGRRAEAEVHFRQLLALDADADIGEGISPKIRIPFDAAQEYLATRGQVELRCDGDAAENQVAVRVDNDPVDIVAGARVFYRAADDPAGEPQMIEERGRGSQRLTLPSAGGVEFTCAAIDEYGNRLLEIGSWEQPLRMQESAPVVVSEETGSSTPIYGRWWLWGSAAVVAGGVGGYFGYQVSQDQAELDELNQNSAEHDFAEAEAVAERGERNALIANIAIGAAGVFAAASVIALIVDHESDEPQRDEGVSALSPMLLPGGGGFTVSLDF</sequence>
<evidence type="ECO:0000256" key="1">
    <source>
        <dbReference type="SAM" id="Phobius"/>
    </source>
</evidence>
<keyword evidence="1" id="KW-0472">Membrane</keyword>
<keyword evidence="2" id="KW-0732">Signal</keyword>
<evidence type="ECO:0000313" key="4">
    <source>
        <dbReference type="Proteomes" id="UP000001880"/>
    </source>
</evidence>
<feature type="transmembrane region" description="Helical" evidence="1">
    <location>
        <begin position="238"/>
        <end position="257"/>
    </location>
</feature>
<feature type="chain" id="PRO_5003011555" evidence="2">
    <location>
        <begin position="28"/>
        <end position="348"/>
    </location>
</feature>
<dbReference type="SUPFAM" id="SSF48452">
    <property type="entry name" value="TPR-like"/>
    <property type="match status" value="1"/>
</dbReference>